<dbReference type="EMBL" id="MU157938">
    <property type="protein sequence ID" value="KAF9522654.1"/>
    <property type="molecule type" value="Genomic_DNA"/>
</dbReference>
<reference evidence="4" key="1">
    <citation type="submission" date="2020-11" db="EMBL/GenBank/DDBJ databases">
        <authorList>
            <consortium name="DOE Joint Genome Institute"/>
            <person name="Ahrendt S."/>
            <person name="Riley R."/>
            <person name="Andreopoulos W."/>
            <person name="Labutti K."/>
            <person name="Pangilinan J."/>
            <person name="Ruiz-Duenas F.J."/>
            <person name="Barrasa J.M."/>
            <person name="Sanchez-Garcia M."/>
            <person name="Camarero S."/>
            <person name="Miyauchi S."/>
            <person name="Serrano A."/>
            <person name="Linde D."/>
            <person name="Babiker R."/>
            <person name="Drula E."/>
            <person name="Ayuso-Fernandez I."/>
            <person name="Pacheco R."/>
            <person name="Padilla G."/>
            <person name="Ferreira P."/>
            <person name="Barriuso J."/>
            <person name="Kellner H."/>
            <person name="Castanera R."/>
            <person name="Alfaro M."/>
            <person name="Ramirez L."/>
            <person name="Pisabarro A.G."/>
            <person name="Kuo A."/>
            <person name="Tritt A."/>
            <person name="Lipzen A."/>
            <person name="He G."/>
            <person name="Yan M."/>
            <person name="Ng V."/>
            <person name="Cullen D."/>
            <person name="Martin F."/>
            <person name="Rosso M.-N."/>
            <person name="Henrissat B."/>
            <person name="Hibbett D."/>
            <person name="Martinez A.T."/>
            <person name="Grigoriev I.V."/>
        </authorList>
    </citation>
    <scope>NUCLEOTIDE SEQUENCE</scope>
    <source>
        <strain evidence="4">CBS 506.95</strain>
    </source>
</reference>
<evidence type="ECO:0000259" key="3">
    <source>
        <dbReference type="Pfam" id="PF24883"/>
    </source>
</evidence>
<feature type="domain" description="Nephrocystin 3-like N-terminal" evidence="3">
    <location>
        <begin position="26"/>
        <end position="124"/>
    </location>
</feature>
<gene>
    <name evidence="4" type="ORF">CPB83DRAFT_747908</name>
</gene>
<comment type="caution">
    <text evidence="4">The sequence shown here is derived from an EMBL/GenBank/DDBJ whole genome shotgun (WGS) entry which is preliminary data.</text>
</comment>
<keyword evidence="1" id="KW-0677">Repeat</keyword>
<dbReference type="Pfam" id="PF24883">
    <property type="entry name" value="NPHP3_N"/>
    <property type="match status" value="1"/>
</dbReference>
<dbReference type="Proteomes" id="UP000807306">
    <property type="component" value="Unassembled WGS sequence"/>
</dbReference>
<evidence type="ECO:0000313" key="5">
    <source>
        <dbReference type="Proteomes" id="UP000807306"/>
    </source>
</evidence>
<evidence type="ECO:0000256" key="2">
    <source>
        <dbReference type="SAM" id="Phobius"/>
    </source>
</evidence>
<keyword evidence="2" id="KW-0472">Membrane</keyword>
<evidence type="ECO:0000313" key="4">
    <source>
        <dbReference type="EMBL" id="KAF9522654.1"/>
    </source>
</evidence>
<sequence length="134" mass="15044">AMHDSSERDLPPSCHPKTRLKVIETIIAWIEDADPLVDILWLHAPFGYGKSAVMQTAIGILIFFGLRHLFAGAFFFGRNKPGRDLARYLFPTIAYQIAINVPGMRELIDHAMVLDPTLPSKTMEIQLCSIIIKP</sequence>
<protein>
    <recommendedName>
        <fullName evidence="3">Nephrocystin 3-like N-terminal domain-containing protein</fullName>
    </recommendedName>
</protein>
<keyword evidence="2" id="KW-1133">Transmembrane helix</keyword>
<keyword evidence="5" id="KW-1185">Reference proteome</keyword>
<accession>A0A9P6E582</accession>
<dbReference type="InterPro" id="IPR056884">
    <property type="entry name" value="NPHP3-like_N"/>
</dbReference>
<organism evidence="4 5">
    <name type="scientific">Crepidotus variabilis</name>
    <dbReference type="NCBI Taxonomy" id="179855"/>
    <lineage>
        <taxon>Eukaryota</taxon>
        <taxon>Fungi</taxon>
        <taxon>Dikarya</taxon>
        <taxon>Basidiomycota</taxon>
        <taxon>Agaricomycotina</taxon>
        <taxon>Agaricomycetes</taxon>
        <taxon>Agaricomycetidae</taxon>
        <taxon>Agaricales</taxon>
        <taxon>Agaricineae</taxon>
        <taxon>Crepidotaceae</taxon>
        <taxon>Crepidotus</taxon>
    </lineage>
</organism>
<keyword evidence="2" id="KW-0812">Transmembrane</keyword>
<name>A0A9P6E582_9AGAR</name>
<evidence type="ECO:0000256" key="1">
    <source>
        <dbReference type="ARBA" id="ARBA00022737"/>
    </source>
</evidence>
<proteinExistence type="predicted"/>
<dbReference type="AlphaFoldDB" id="A0A9P6E582"/>
<dbReference type="OrthoDB" id="3045137at2759"/>
<feature type="non-terminal residue" evidence="4">
    <location>
        <position position="134"/>
    </location>
</feature>
<feature type="non-terminal residue" evidence="4">
    <location>
        <position position="1"/>
    </location>
</feature>
<feature type="transmembrane region" description="Helical" evidence="2">
    <location>
        <begin position="52"/>
        <end position="77"/>
    </location>
</feature>